<dbReference type="InterPro" id="IPR012347">
    <property type="entry name" value="Ferritin-like"/>
</dbReference>
<reference evidence="4" key="1">
    <citation type="submission" date="2017-02" db="EMBL/GenBank/DDBJ databases">
        <authorList>
            <person name="Varghese N."/>
            <person name="Submissions S."/>
        </authorList>
    </citation>
    <scope>NUCLEOTIDE SEQUENCE [LARGE SCALE GENOMIC DNA]</scope>
    <source>
        <strain evidence="4">R11H</strain>
    </source>
</reference>
<organism evidence="3 4">
    <name type="scientific">Sphingopyxis flava</name>
    <dbReference type="NCBI Taxonomy" id="1507287"/>
    <lineage>
        <taxon>Bacteria</taxon>
        <taxon>Pseudomonadati</taxon>
        <taxon>Pseudomonadota</taxon>
        <taxon>Alphaproteobacteria</taxon>
        <taxon>Sphingomonadales</taxon>
        <taxon>Sphingomonadaceae</taxon>
        <taxon>Sphingopyxis</taxon>
    </lineage>
</organism>
<evidence type="ECO:0000256" key="1">
    <source>
        <dbReference type="SAM" id="MobiDB-lite"/>
    </source>
</evidence>
<dbReference type="RefSeq" id="WP_079639776.1">
    <property type="nucleotide sequence ID" value="NZ_FUYP01000028.1"/>
</dbReference>
<evidence type="ECO:0000313" key="3">
    <source>
        <dbReference type="EMBL" id="SKB90729.1"/>
    </source>
</evidence>
<dbReference type="Gene3D" id="1.20.1260.10">
    <property type="match status" value="1"/>
</dbReference>
<accession>A0A1T5F3L7</accession>
<dbReference type="PANTHER" id="PTHR38593:SF1">
    <property type="entry name" value="BLR2558 PROTEIN"/>
    <property type="match status" value="1"/>
</dbReference>
<name>A0A1T5F3L7_9SPHN</name>
<sequence length="196" mass="20073">MIHPRMAGLAAAILLAGCNSPDATTPKEAADGTMPGEVSPPVGTAGAATTDPQNFANRMAASDQFEIDSAKVAQDKAKSKELRDFAAKMISDHTASSAKLKTAAAAEGLTLAVNPTSQQGADLAALRAAGDNFDSLYLDQQRKAHEAALAELRGFAQTGTQGALRDFASSTAPVVDGHLKMLREIKVPAGGSGAAR</sequence>
<dbReference type="Proteomes" id="UP000190044">
    <property type="component" value="Unassembled WGS sequence"/>
</dbReference>
<keyword evidence="4" id="KW-1185">Reference proteome</keyword>
<dbReference type="EMBL" id="FUYP01000028">
    <property type="protein sequence ID" value="SKB90729.1"/>
    <property type="molecule type" value="Genomic_DNA"/>
</dbReference>
<feature type="domain" description="DUF4142" evidence="2">
    <location>
        <begin position="52"/>
        <end position="184"/>
    </location>
</feature>
<dbReference type="PROSITE" id="PS51257">
    <property type="entry name" value="PROKAR_LIPOPROTEIN"/>
    <property type="match status" value="1"/>
</dbReference>
<dbReference type="AlphaFoldDB" id="A0A1T5F3L7"/>
<dbReference type="InterPro" id="IPR025419">
    <property type="entry name" value="DUF4142"/>
</dbReference>
<proteinExistence type="predicted"/>
<dbReference type="PANTHER" id="PTHR38593">
    <property type="entry name" value="BLR2558 PROTEIN"/>
    <property type="match status" value="1"/>
</dbReference>
<evidence type="ECO:0000259" key="2">
    <source>
        <dbReference type="Pfam" id="PF13628"/>
    </source>
</evidence>
<feature type="region of interest" description="Disordered" evidence="1">
    <location>
        <begin position="24"/>
        <end position="50"/>
    </location>
</feature>
<gene>
    <name evidence="3" type="ORF">SAMN06295937_102812</name>
</gene>
<dbReference type="Pfam" id="PF13628">
    <property type="entry name" value="DUF4142"/>
    <property type="match status" value="1"/>
</dbReference>
<evidence type="ECO:0000313" key="4">
    <source>
        <dbReference type="Proteomes" id="UP000190044"/>
    </source>
</evidence>
<dbReference type="OrthoDB" id="8005547at2"/>
<protein>
    <submittedName>
        <fullName evidence="3">Putative membrane protein</fullName>
    </submittedName>
</protein>